<keyword evidence="3" id="KW-0560">Oxidoreductase</keyword>
<feature type="transmembrane region" description="Helical" evidence="7">
    <location>
        <begin position="30"/>
        <end position="48"/>
    </location>
</feature>
<protein>
    <recommendedName>
        <fullName evidence="2">precorrin-2 dehydrogenase</fullName>
        <ecNumber evidence="2">1.3.1.76</ecNumber>
    </recommendedName>
</protein>
<keyword evidence="4" id="KW-0520">NAD</keyword>
<evidence type="ECO:0000256" key="3">
    <source>
        <dbReference type="ARBA" id="ARBA00023002"/>
    </source>
</evidence>
<feature type="transmembrane region" description="Helical" evidence="7">
    <location>
        <begin position="265"/>
        <end position="290"/>
    </location>
</feature>
<keyword evidence="7" id="KW-1133">Transmembrane helix</keyword>
<feature type="domain" description="Siroheme biosynthesis protein Met8 C-terminal" evidence="8">
    <location>
        <begin position="171"/>
        <end position="241"/>
    </location>
</feature>
<evidence type="ECO:0000256" key="7">
    <source>
        <dbReference type="SAM" id="Phobius"/>
    </source>
</evidence>
<dbReference type="GO" id="GO:0004325">
    <property type="term" value="F:ferrochelatase activity"/>
    <property type="evidence" value="ECO:0007669"/>
    <property type="project" value="InterPro"/>
</dbReference>
<dbReference type="PANTHER" id="PTHR35330:SF1">
    <property type="entry name" value="SIROHEME BIOSYNTHESIS PROTEIN MET8"/>
    <property type="match status" value="1"/>
</dbReference>
<feature type="domain" description="Siroheme synthase central" evidence="9">
    <location>
        <begin position="142"/>
        <end position="167"/>
    </location>
</feature>
<dbReference type="SUPFAM" id="SSF51735">
    <property type="entry name" value="NAD(P)-binding Rossmann-fold domains"/>
    <property type="match status" value="1"/>
</dbReference>
<dbReference type="OrthoDB" id="1721126at2759"/>
<dbReference type="Gene3D" id="3.40.50.720">
    <property type="entry name" value="NAD(P)-binding Rossmann-like Domain"/>
    <property type="match status" value="1"/>
</dbReference>
<evidence type="ECO:0000259" key="8">
    <source>
        <dbReference type="Pfam" id="PF14823"/>
    </source>
</evidence>
<dbReference type="RefSeq" id="XP_021873059.1">
    <property type="nucleotide sequence ID" value="XM_022015084.1"/>
</dbReference>
<evidence type="ECO:0000256" key="5">
    <source>
        <dbReference type="ARBA" id="ARBA00023244"/>
    </source>
</evidence>
<dbReference type="GeneID" id="33556892"/>
<dbReference type="InterPro" id="IPR036291">
    <property type="entry name" value="NAD(P)-bd_dom_sf"/>
</dbReference>
<dbReference type="UniPathway" id="UPA00262">
    <property type="reaction ID" value="UER00222"/>
</dbReference>
<dbReference type="InParanoid" id="A0A1Y1UNZ9"/>
<accession>A0A1Y1UNZ9</accession>
<dbReference type="SUPFAM" id="SSF75615">
    <property type="entry name" value="Siroheme synthase middle domains-like"/>
    <property type="match status" value="1"/>
</dbReference>
<keyword evidence="7" id="KW-0472">Membrane</keyword>
<dbReference type="Gene3D" id="3.30.160.110">
    <property type="entry name" value="Siroheme synthase, domain 2"/>
    <property type="match status" value="1"/>
</dbReference>
<evidence type="ECO:0000259" key="9">
    <source>
        <dbReference type="Pfam" id="PF14824"/>
    </source>
</evidence>
<dbReference type="STRING" id="4999.A0A1Y1UNZ9"/>
<keyword evidence="7" id="KW-0812">Transmembrane</keyword>
<dbReference type="Pfam" id="PF14824">
    <property type="entry name" value="Sirohm_synth_M"/>
    <property type="match status" value="1"/>
</dbReference>
<dbReference type="EC" id="1.3.1.76" evidence="2"/>
<keyword evidence="11" id="KW-1185">Reference proteome</keyword>
<dbReference type="FunCoup" id="A0A1Y1UNZ9">
    <property type="interactions" value="92"/>
</dbReference>
<dbReference type="AlphaFoldDB" id="A0A1Y1UNZ9"/>
<keyword evidence="5" id="KW-0627">Porphyrin biosynthesis</keyword>
<dbReference type="NCBIfam" id="TIGR01470">
    <property type="entry name" value="cysG_Nterm"/>
    <property type="match status" value="1"/>
</dbReference>
<dbReference type="InterPro" id="IPR028161">
    <property type="entry name" value="Met8-like"/>
</dbReference>
<gene>
    <name evidence="10" type="ORF">BD324DRAFT_618794</name>
</gene>
<comment type="pathway">
    <text evidence="1">Porphyrin-containing compound metabolism; siroheme biosynthesis; sirohydrochlorin from precorrin-2: step 1/1.</text>
</comment>
<name>A0A1Y1UNZ9_9TREE</name>
<evidence type="ECO:0000256" key="6">
    <source>
        <dbReference type="ARBA" id="ARBA00047561"/>
    </source>
</evidence>
<evidence type="ECO:0000313" key="10">
    <source>
        <dbReference type="EMBL" id="ORX39196.1"/>
    </source>
</evidence>
<dbReference type="GO" id="GO:0043115">
    <property type="term" value="F:precorrin-2 dehydrogenase activity"/>
    <property type="evidence" value="ECO:0007669"/>
    <property type="project" value="UniProtKB-EC"/>
</dbReference>
<dbReference type="PANTHER" id="PTHR35330">
    <property type="entry name" value="SIROHEME BIOSYNTHESIS PROTEIN MET8"/>
    <property type="match status" value="1"/>
</dbReference>
<comment type="catalytic activity">
    <reaction evidence="6">
        <text>precorrin-2 + NAD(+) = sirohydrochlorin + NADH + 2 H(+)</text>
        <dbReference type="Rhea" id="RHEA:15613"/>
        <dbReference type="ChEBI" id="CHEBI:15378"/>
        <dbReference type="ChEBI" id="CHEBI:57540"/>
        <dbReference type="ChEBI" id="CHEBI:57945"/>
        <dbReference type="ChEBI" id="CHEBI:58351"/>
        <dbReference type="ChEBI" id="CHEBI:58827"/>
        <dbReference type="EC" id="1.3.1.76"/>
    </reaction>
</comment>
<evidence type="ECO:0000256" key="4">
    <source>
        <dbReference type="ARBA" id="ARBA00023027"/>
    </source>
</evidence>
<dbReference type="InterPro" id="IPR028162">
    <property type="entry name" value="Met8_C"/>
</dbReference>
<dbReference type="GO" id="GO:0019354">
    <property type="term" value="P:siroheme biosynthetic process"/>
    <property type="evidence" value="ECO:0007669"/>
    <property type="project" value="UniProtKB-UniPathway"/>
</dbReference>
<dbReference type="EMBL" id="NBSH01000003">
    <property type="protein sequence ID" value="ORX39196.1"/>
    <property type="molecule type" value="Genomic_DNA"/>
</dbReference>
<comment type="caution">
    <text evidence="10">The sequence shown here is derived from an EMBL/GenBank/DDBJ whole genome shotgun (WGS) entry which is preliminary data.</text>
</comment>
<reference evidence="10 11" key="1">
    <citation type="submission" date="2017-03" db="EMBL/GenBank/DDBJ databases">
        <title>Widespread Adenine N6-methylation of Active Genes in Fungi.</title>
        <authorList>
            <consortium name="DOE Joint Genome Institute"/>
            <person name="Mondo S.J."/>
            <person name="Dannebaum R.O."/>
            <person name="Kuo R.C."/>
            <person name="Louie K.B."/>
            <person name="Bewick A.J."/>
            <person name="Labutti K."/>
            <person name="Haridas S."/>
            <person name="Kuo A."/>
            <person name="Salamov A."/>
            <person name="Ahrendt S.R."/>
            <person name="Lau R."/>
            <person name="Bowen B.P."/>
            <person name="Lipzen A."/>
            <person name="Sullivan W."/>
            <person name="Andreopoulos W.B."/>
            <person name="Clum A."/>
            <person name="Lindquist E."/>
            <person name="Daum C."/>
            <person name="Northen T.R."/>
            <person name="Ramamoorthy G."/>
            <person name="Schmitz R.J."/>
            <person name="Gryganskyi A."/>
            <person name="Culley D."/>
            <person name="Magnuson J."/>
            <person name="James T.Y."/>
            <person name="O'Malley M.A."/>
            <person name="Stajich J.E."/>
            <person name="Spatafora J.W."/>
            <person name="Visel A."/>
            <person name="Grigoriev I.V."/>
        </authorList>
    </citation>
    <scope>NUCLEOTIDE SEQUENCE [LARGE SCALE GENOMIC DNA]</scope>
    <source>
        <strain evidence="10 11">NRRL Y-17943</strain>
    </source>
</reference>
<evidence type="ECO:0000256" key="1">
    <source>
        <dbReference type="ARBA" id="ARBA00005010"/>
    </source>
</evidence>
<dbReference type="InterPro" id="IPR006367">
    <property type="entry name" value="Sirohaem_synthase_N"/>
</dbReference>
<evidence type="ECO:0000313" key="11">
    <source>
        <dbReference type="Proteomes" id="UP000193218"/>
    </source>
</evidence>
<dbReference type="Pfam" id="PF14823">
    <property type="entry name" value="Sirohm_synth_C"/>
    <property type="match status" value="1"/>
</dbReference>
<dbReference type="InterPro" id="IPR028281">
    <property type="entry name" value="Sirohaem_synthase_central"/>
</dbReference>
<sequence>MSSAEASSSKLPPIQKGASLMIAYRLEDRPVLLIGGGVVAAGRLFFLLEAGARVTLVSPPPLHPDISERLSTNPHDITWHSRSFDPVNDDIHVQDFAMVLTAIDEVEISRQICDLCREHRVPVNVADIPPSCDFYFGAQLRRGPLQIMVSTGGSGPKIGAMVRDIVDRALPENLEEAIEGVGLLRGDLRVRAQGVGGSIGRRRMQWMIGICDAWGLESMAKLRDETVRKAVLDHGWEGDRVVRPSDVGLREEKNRRRRLIDWSYAGWYAAGLGGMVTGMTLGMVGTIWMLKRPSR</sequence>
<dbReference type="Proteomes" id="UP000193218">
    <property type="component" value="Unassembled WGS sequence"/>
</dbReference>
<organism evidence="10 11">
    <name type="scientific">Kockovaella imperatae</name>
    <dbReference type="NCBI Taxonomy" id="4999"/>
    <lineage>
        <taxon>Eukaryota</taxon>
        <taxon>Fungi</taxon>
        <taxon>Dikarya</taxon>
        <taxon>Basidiomycota</taxon>
        <taxon>Agaricomycotina</taxon>
        <taxon>Tremellomycetes</taxon>
        <taxon>Tremellales</taxon>
        <taxon>Cuniculitremaceae</taxon>
        <taxon>Kockovaella</taxon>
    </lineage>
</organism>
<proteinExistence type="predicted"/>
<dbReference type="Pfam" id="PF13241">
    <property type="entry name" value="NAD_binding_7"/>
    <property type="match status" value="1"/>
</dbReference>
<evidence type="ECO:0000256" key="2">
    <source>
        <dbReference type="ARBA" id="ARBA00012400"/>
    </source>
</evidence>